<dbReference type="KEGG" id="pavi:110758724"/>
<evidence type="ECO:0000313" key="14">
    <source>
        <dbReference type="RefSeq" id="XP_021816335.1"/>
    </source>
</evidence>
<dbReference type="FunFam" id="3.30.40.10:FF:000609">
    <property type="entry name" value="RING-H2 finger protein ATL1"/>
    <property type="match status" value="1"/>
</dbReference>
<dbReference type="Gene3D" id="3.30.40.10">
    <property type="entry name" value="Zinc/RING finger domain, C3HC4 (zinc finger)"/>
    <property type="match status" value="1"/>
</dbReference>
<dbReference type="EC" id="2.3.2.27" evidence="3"/>
<keyword evidence="6 9" id="KW-0863">Zinc-finger</keyword>
<organism evidence="13 14">
    <name type="scientific">Prunus avium</name>
    <name type="common">Cherry</name>
    <name type="synonym">Cerasus avium</name>
    <dbReference type="NCBI Taxonomy" id="42229"/>
    <lineage>
        <taxon>Eukaryota</taxon>
        <taxon>Viridiplantae</taxon>
        <taxon>Streptophyta</taxon>
        <taxon>Embryophyta</taxon>
        <taxon>Tracheophyta</taxon>
        <taxon>Spermatophyta</taxon>
        <taxon>Magnoliopsida</taxon>
        <taxon>eudicotyledons</taxon>
        <taxon>Gunneridae</taxon>
        <taxon>Pentapetalae</taxon>
        <taxon>rosids</taxon>
        <taxon>fabids</taxon>
        <taxon>Rosales</taxon>
        <taxon>Rosaceae</taxon>
        <taxon>Amygdaloideae</taxon>
        <taxon>Amygdaleae</taxon>
        <taxon>Prunus</taxon>
    </lineage>
</organism>
<accession>A0A6P5SHB4</accession>
<dbReference type="PANTHER" id="PTHR46913">
    <property type="entry name" value="RING-H2 FINGER PROTEIN ATL16"/>
    <property type="match status" value="1"/>
</dbReference>
<keyword evidence="8" id="KW-0862">Zinc</keyword>
<dbReference type="GO" id="GO:0061630">
    <property type="term" value="F:ubiquitin protein ligase activity"/>
    <property type="evidence" value="ECO:0007669"/>
    <property type="project" value="UniProtKB-EC"/>
</dbReference>
<evidence type="ECO:0000256" key="1">
    <source>
        <dbReference type="ARBA" id="ARBA00000900"/>
    </source>
</evidence>
<evidence type="ECO:0000256" key="2">
    <source>
        <dbReference type="ARBA" id="ARBA00004906"/>
    </source>
</evidence>
<keyword evidence="11" id="KW-0812">Transmembrane</keyword>
<feature type="compositionally biased region" description="Polar residues" evidence="10">
    <location>
        <begin position="311"/>
        <end position="325"/>
    </location>
</feature>
<feature type="compositionally biased region" description="Low complexity" evidence="10">
    <location>
        <begin position="278"/>
        <end position="288"/>
    </location>
</feature>
<evidence type="ECO:0000256" key="8">
    <source>
        <dbReference type="ARBA" id="ARBA00022833"/>
    </source>
</evidence>
<dbReference type="Pfam" id="PF13639">
    <property type="entry name" value="zf-RING_2"/>
    <property type="match status" value="1"/>
</dbReference>
<dbReference type="AlphaFoldDB" id="A0A6P5SHB4"/>
<dbReference type="RefSeq" id="XP_021816335.1">
    <property type="nucleotide sequence ID" value="XM_021960643.1"/>
</dbReference>
<dbReference type="GO" id="GO:0016567">
    <property type="term" value="P:protein ubiquitination"/>
    <property type="evidence" value="ECO:0007669"/>
    <property type="project" value="InterPro"/>
</dbReference>
<evidence type="ECO:0000256" key="6">
    <source>
        <dbReference type="ARBA" id="ARBA00022771"/>
    </source>
</evidence>
<evidence type="ECO:0000256" key="3">
    <source>
        <dbReference type="ARBA" id="ARBA00012483"/>
    </source>
</evidence>
<feature type="transmembrane region" description="Helical" evidence="11">
    <location>
        <begin position="69"/>
        <end position="95"/>
    </location>
</feature>
<evidence type="ECO:0000256" key="7">
    <source>
        <dbReference type="ARBA" id="ARBA00022786"/>
    </source>
</evidence>
<keyword evidence="5" id="KW-0479">Metal-binding</keyword>
<comment type="pathway">
    <text evidence="2">Protein modification; protein ubiquitination.</text>
</comment>
<sequence length="325" mass="36194">MTPLYLSNLFQFSILTPIIIISPLHTYTNLAKHQSLVMFSPTDTQQQQQQPINPLKQLFATIFSYDGNVLLAALVSLLLVILFVLLLHVYAKWFLAQAHHRRRRSSMTVTRVLGPNRFQHFHTFTLDPTSTNINSLSGSASSKGLDLKTISAIPLFVYKTEEEKEEERNYENGFLEMECVICLSPFEDNDVGRNLPKCGHSFHVECIDMWLGSHMNCPICRAPIVTSADGIGMGIDTTSDQLVGEEESVVIDVLDSGYVENDDLVRVGVMRTDSEPTSSSSSSSSSSSPLTVGCSLKRMLSRNRPEISKVFPTTNGNDHSNQMDD</sequence>
<evidence type="ECO:0000256" key="10">
    <source>
        <dbReference type="SAM" id="MobiDB-lite"/>
    </source>
</evidence>
<dbReference type="GeneID" id="110758724"/>
<dbReference type="CDD" id="cd16461">
    <property type="entry name" value="RING-H2_EL5-like"/>
    <property type="match status" value="1"/>
</dbReference>
<dbReference type="Proteomes" id="UP000515124">
    <property type="component" value="Unplaced"/>
</dbReference>
<reference evidence="14" key="1">
    <citation type="submission" date="2025-08" db="UniProtKB">
        <authorList>
            <consortium name="RefSeq"/>
        </authorList>
    </citation>
    <scope>IDENTIFICATION</scope>
</reference>
<gene>
    <name evidence="14" type="primary">LOC110758724</name>
</gene>
<dbReference type="SUPFAM" id="SSF57850">
    <property type="entry name" value="RING/U-box"/>
    <property type="match status" value="1"/>
</dbReference>
<keyword evidence="13" id="KW-1185">Reference proteome</keyword>
<dbReference type="PROSITE" id="PS50089">
    <property type="entry name" value="ZF_RING_2"/>
    <property type="match status" value="1"/>
</dbReference>
<keyword evidence="11" id="KW-1133">Transmembrane helix</keyword>
<keyword evidence="7" id="KW-0833">Ubl conjugation pathway</keyword>
<proteinExistence type="predicted"/>
<dbReference type="InterPro" id="IPR001841">
    <property type="entry name" value="Znf_RING"/>
</dbReference>
<evidence type="ECO:0000256" key="9">
    <source>
        <dbReference type="PROSITE-ProRule" id="PRU00175"/>
    </source>
</evidence>
<dbReference type="InterPro" id="IPR013083">
    <property type="entry name" value="Znf_RING/FYVE/PHD"/>
</dbReference>
<evidence type="ECO:0000259" key="12">
    <source>
        <dbReference type="PROSITE" id="PS50089"/>
    </source>
</evidence>
<keyword evidence="4" id="KW-0808">Transferase</keyword>
<feature type="domain" description="RING-type" evidence="12">
    <location>
        <begin position="179"/>
        <end position="221"/>
    </location>
</feature>
<feature type="region of interest" description="Disordered" evidence="10">
    <location>
        <begin position="272"/>
        <end position="325"/>
    </location>
</feature>
<evidence type="ECO:0000313" key="13">
    <source>
        <dbReference type="Proteomes" id="UP000515124"/>
    </source>
</evidence>
<dbReference type="PANTHER" id="PTHR46913:SF21">
    <property type="entry name" value="RING-TYPE E3 UBIQUITIN TRANSFERASE"/>
    <property type="match status" value="1"/>
</dbReference>
<evidence type="ECO:0000256" key="11">
    <source>
        <dbReference type="SAM" id="Phobius"/>
    </source>
</evidence>
<dbReference type="SMART" id="SM00184">
    <property type="entry name" value="RING"/>
    <property type="match status" value="1"/>
</dbReference>
<name>A0A6P5SHB4_PRUAV</name>
<evidence type="ECO:0000256" key="4">
    <source>
        <dbReference type="ARBA" id="ARBA00022679"/>
    </source>
</evidence>
<dbReference type="InterPro" id="IPR044600">
    <property type="entry name" value="ATL1/ATL16-like"/>
</dbReference>
<keyword evidence="11" id="KW-0472">Membrane</keyword>
<comment type="catalytic activity">
    <reaction evidence="1">
        <text>S-ubiquitinyl-[E2 ubiquitin-conjugating enzyme]-L-cysteine + [acceptor protein]-L-lysine = [E2 ubiquitin-conjugating enzyme]-L-cysteine + N(6)-ubiquitinyl-[acceptor protein]-L-lysine.</text>
        <dbReference type="EC" id="2.3.2.27"/>
    </reaction>
</comment>
<protein>
    <recommendedName>
        <fullName evidence="3">RING-type E3 ubiquitin transferase</fullName>
        <ecNumber evidence="3">2.3.2.27</ecNumber>
    </recommendedName>
</protein>
<dbReference type="GO" id="GO:0008270">
    <property type="term" value="F:zinc ion binding"/>
    <property type="evidence" value="ECO:0007669"/>
    <property type="project" value="UniProtKB-KW"/>
</dbReference>
<evidence type="ECO:0000256" key="5">
    <source>
        <dbReference type="ARBA" id="ARBA00022723"/>
    </source>
</evidence>